<dbReference type="InterPro" id="IPR011059">
    <property type="entry name" value="Metal-dep_hydrolase_composite"/>
</dbReference>
<comment type="caution">
    <text evidence="2">The sequence shown here is derived from an EMBL/GenBank/DDBJ whole genome shotgun (WGS) entry which is preliminary data.</text>
</comment>
<dbReference type="Gene3D" id="2.30.40.10">
    <property type="entry name" value="Urease, subunit C, domain 1"/>
    <property type="match status" value="1"/>
</dbReference>
<dbReference type="CDD" id="cd01299">
    <property type="entry name" value="Met_dep_hydrolase_A"/>
    <property type="match status" value="1"/>
</dbReference>
<keyword evidence="3" id="KW-1185">Reference proteome</keyword>
<evidence type="ECO:0000313" key="3">
    <source>
        <dbReference type="Proteomes" id="UP001564626"/>
    </source>
</evidence>
<dbReference type="RefSeq" id="WP_369775334.1">
    <property type="nucleotide sequence ID" value="NZ_JBGEHV010000051.1"/>
</dbReference>
<dbReference type="Pfam" id="PF01979">
    <property type="entry name" value="Amidohydro_1"/>
    <property type="match status" value="1"/>
</dbReference>
<evidence type="ECO:0000313" key="2">
    <source>
        <dbReference type="EMBL" id="MEY8042211.1"/>
    </source>
</evidence>
<protein>
    <submittedName>
        <fullName evidence="2">Amidohydrolase family protein</fullName>
    </submittedName>
</protein>
<name>A0ABV4CM98_9PSEU</name>
<sequence>MDQRPESLLITGVRVFDGLGDAAEPGAVLVEGDRIAATGPEARDRAPERAEVLDGGGRVLLPGLTDAHVHLVALGTEPAGLATASAGLPHLRALEAARRMLLRGFTAVRDMGGDVAAVKQVIDEGLFPGPRLYPSQAALSQTSGHGDFGAVHEPPVALGGAPSRAEEIGFMRVVDGPDRVLAGAREQLKKGASQLKVMAGGGVASRYDPLGTLQFTPEELRAAVRAAEDFGTYVAAHVYGSAGVRRALEAGVRCIEHGQLADERTIGMLAEHDAWLSTQPFDVDDHHYPTPELAAKNTMVCDGVERTLHRAREHGVRLAFGTDLLAPAEAHRQGAMLARLSRWLSPVEALRIATSGNAALFRMAGERDPYQQVIDGHPTAPLGVIRPGALADLLVVEGDPTRDLGVLADPAANLALVVKGGRIWKNSLG</sequence>
<accession>A0ABV4CM98</accession>
<dbReference type="InterPro" id="IPR057744">
    <property type="entry name" value="OTAase-like"/>
</dbReference>
<dbReference type="SUPFAM" id="SSF51338">
    <property type="entry name" value="Composite domain of metallo-dependent hydrolases"/>
    <property type="match status" value="1"/>
</dbReference>
<dbReference type="EMBL" id="JBGEHV010000051">
    <property type="protein sequence ID" value="MEY8042211.1"/>
    <property type="molecule type" value="Genomic_DNA"/>
</dbReference>
<organism evidence="2 3">
    <name type="scientific">Saccharopolyspora cebuensis</name>
    <dbReference type="NCBI Taxonomy" id="418759"/>
    <lineage>
        <taxon>Bacteria</taxon>
        <taxon>Bacillati</taxon>
        <taxon>Actinomycetota</taxon>
        <taxon>Actinomycetes</taxon>
        <taxon>Pseudonocardiales</taxon>
        <taxon>Pseudonocardiaceae</taxon>
        <taxon>Saccharopolyspora</taxon>
    </lineage>
</organism>
<reference evidence="2 3" key="1">
    <citation type="submission" date="2024-08" db="EMBL/GenBank/DDBJ databases">
        <title>Genome mining of Saccharopolyspora cebuensis PGLac3 from Nigerian medicinal plant.</title>
        <authorList>
            <person name="Ezeobiora C.E."/>
            <person name="Igbokwe N.H."/>
            <person name="Amin D.H."/>
            <person name="Mendie U.E."/>
        </authorList>
    </citation>
    <scope>NUCLEOTIDE SEQUENCE [LARGE SCALE GENOMIC DNA]</scope>
    <source>
        <strain evidence="2 3">PGLac3</strain>
    </source>
</reference>
<dbReference type="SUPFAM" id="SSF51556">
    <property type="entry name" value="Metallo-dependent hydrolases"/>
    <property type="match status" value="1"/>
</dbReference>
<dbReference type="Gene3D" id="3.20.20.140">
    <property type="entry name" value="Metal-dependent hydrolases"/>
    <property type="match status" value="1"/>
</dbReference>
<dbReference type="InterPro" id="IPR006680">
    <property type="entry name" value="Amidohydro-rel"/>
</dbReference>
<proteinExistence type="predicted"/>
<dbReference type="Proteomes" id="UP001564626">
    <property type="component" value="Unassembled WGS sequence"/>
</dbReference>
<dbReference type="InterPro" id="IPR051781">
    <property type="entry name" value="Metallo-dep_Hydrolase"/>
</dbReference>
<dbReference type="PANTHER" id="PTHR43135">
    <property type="entry name" value="ALPHA-D-RIBOSE 1-METHYLPHOSPHONATE 5-TRIPHOSPHATE DIPHOSPHATASE"/>
    <property type="match status" value="1"/>
</dbReference>
<feature type="domain" description="Amidohydrolase-related" evidence="1">
    <location>
        <begin position="59"/>
        <end position="363"/>
    </location>
</feature>
<gene>
    <name evidence="2" type="ORF">AB8O55_22590</name>
</gene>
<evidence type="ECO:0000259" key="1">
    <source>
        <dbReference type="Pfam" id="PF01979"/>
    </source>
</evidence>
<dbReference type="PANTHER" id="PTHR43135:SF3">
    <property type="entry name" value="ALPHA-D-RIBOSE 1-METHYLPHOSPHONATE 5-TRIPHOSPHATE DIPHOSPHATASE"/>
    <property type="match status" value="1"/>
</dbReference>
<dbReference type="InterPro" id="IPR032466">
    <property type="entry name" value="Metal_Hydrolase"/>
</dbReference>